<proteinExistence type="predicted"/>
<keyword evidence="3" id="KW-1185">Reference proteome</keyword>
<protein>
    <submittedName>
        <fullName evidence="2">Uncharacterized protein</fullName>
    </submittedName>
</protein>
<evidence type="ECO:0000256" key="1">
    <source>
        <dbReference type="SAM" id="MobiDB-lite"/>
    </source>
</evidence>
<dbReference type="Proteomes" id="UP001057455">
    <property type="component" value="Unassembled WGS sequence"/>
</dbReference>
<organism evidence="2 3">
    <name type="scientific">Babesia ovis</name>
    <dbReference type="NCBI Taxonomy" id="5869"/>
    <lineage>
        <taxon>Eukaryota</taxon>
        <taxon>Sar</taxon>
        <taxon>Alveolata</taxon>
        <taxon>Apicomplexa</taxon>
        <taxon>Aconoidasida</taxon>
        <taxon>Piroplasmida</taxon>
        <taxon>Babesiidae</taxon>
        <taxon>Babesia</taxon>
    </lineage>
</organism>
<feature type="region of interest" description="Disordered" evidence="1">
    <location>
        <begin position="118"/>
        <end position="141"/>
    </location>
</feature>
<evidence type="ECO:0000313" key="2">
    <source>
        <dbReference type="EMBL" id="GFE55072.1"/>
    </source>
</evidence>
<accession>A0A9W5TBH5</accession>
<dbReference type="AlphaFoldDB" id="A0A9W5TBH5"/>
<gene>
    <name evidence="2" type="ORF">BaOVIS_024760</name>
</gene>
<name>A0A9W5TBH5_BABOV</name>
<sequence>MGEVDPVDIGTGIHNGLDRRTVRSSRTHSRYLLGKGSEGSFRYLYRCKRHVRHGVQHVRKEIDCILLSGGSVDFIDVPADVALLVRSVFRGIPALRLAVRTLEESQTTAELLEEGVRTSITTSQGQHRPEGKRHLAKRSNE</sequence>
<comment type="caution">
    <text evidence="2">The sequence shown here is derived from an EMBL/GenBank/DDBJ whole genome shotgun (WGS) entry which is preliminary data.</text>
</comment>
<feature type="compositionally biased region" description="Basic and acidic residues" evidence="1">
    <location>
        <begin position="127"/>
        <end position="141"/>
    </location>
</feature>
<reference evidence="2" key="1">
    <citation type="submission" date="2019-12" db="EMBL/GenBank/DDBJ databases">
        <title>Genome sequence of Babesia ovis.</title>
        <authorList>
            <person name="Yamagishi J."/>
            <person name="Sevinc F."/>
            <person name="Xuan X."/>
        </authorList>
    </citation>
    <scope>NUCLEOTIDE SEQUENCE</scope>
    <source>
        <strain evidence="2">Selcuk</strain>
    </source>
</reference>
<dbReference type="EMBL" id="BLIY01000017">
    <property type="protein sequence ID" value="GFE55072.1"/>
    <property type="molecule type" value="Genomic_DNA"/>
</dbReference>
<evidence type="ECO:0000313" key="3">
    <source>
        <dbReference type="Proteomes" id="UP001057455"/>
    </source>
</evidence>